<dbReference type="AlphaFoldDB" id="A0A6J7DNX1"/>
<proteinExistence type="predicted"/>
<reference evidence="1" key="1">
    <citation type="submission" date="2020-05" db="EMBL/GenBank/DDBJ databases">
        <authorList>
            <person name="Chiriac C."/>
            <person name="Salcher M."/>
            <person name="Ghai R."/>
            <person name="Kavagutti S V."/>
        </authorList>
    </citation>
    <scope>NUCLEOTIDE SEQUENCE</scope>
</reference>
<sequence length="207" mass="22352">MLPSMRNRTRMWSFIGSTCTSDARSRRPWAIIRFAIWTTGASSSSLCCDAASRAWVESLASKALLRASISASARYIRSSVLEMSCSIATLNTTVPVNFAATAARAVWHGSAIATWAPFASAVSGRHFSRRQVRSSRSETASSLGVVWRRSSISRPWKPAQTLTMLERLAPRRSVLKSRAINSDSDCGSAPFAMARSAGDTASAATRA</sequence>
<dbReference type="EMBL" id="CAFBLR010000062">
    <property type="protein sequence ID" value="CAB4872331.1"/>
    <property type="molecule type" value="Genomic_DNA"/>
</dbReference>
<evidence type="ECO:0000313" key="1">
    <source>
        <dbReference type="EMBL" id="CAB4872331.1"/>
    </source>
</evidence>
<protein>
    <submittedName>
        <fullName evidence="1">Unannotated protein</fullName>
    </submittedName>
</protein>
<accession>A0A6J7DNX1</accession>
<name>A0A6J7DNX1_9ZZZZ</name>
<gene>
    <name evidence="1" type="ORF">UFOPK3417_00811</name>
</gene>
<organism evidence="1">
    <name type="scientific">freshwater metagenome</name>
    <dbReference type="NCBI Taxonomy" id="449393"/>
    <lineage>
        <taxon>unclassified sequences</taxon>
        <taxon>metagenomes</taxon>
        <taxon>ecological metagenomes</taxon>
    </lineage>
</organism>